<dbReference type="InterPro" id="IPR045584">
    <property type="entry name" value="Pilin-like"/>
</dbReference>
<evidence type="ECO:0008006" key="9">
    <source>
        <dbReference type="Google" id="ProtNLM"/>
    </source>
</evidence>
<dbReference type="InterPro" id="IPR000983">
    <property type="entry name" value="Bac_GSPG_pilin"/>
</dbReference>
<organism evidence="7 8">
    <name type="scientific">Candidatus Berkelbacteria bacterium RIFCSPHIGHO2_12_FULL_36_9</name>
    <dbReference type="NCBI Taxonomy" id="1797469"/>
    <lineage>
        <taxon>Bacteria</taxon>
        <taxon>Candidatus Berkelbacteria</taxon>
    </lineage>
</organism>
<dbReference type="PROSITE" id="PS00409">
    <property type="entry name" value="PROKAR_NTER_METHYL"/>
    <property type="match status" value="1"/>
</dbReference>
<dbReference type="AlphaFoldDB" id="A0A1F5EEL8"/>
<dbReference type="GO" id="GO:0015627">
    <property type="term" value="C:type II protein secretion system complex"/>
    <property type="evidence" value="ECO:0007669"/>
    <property type="project" value="InterPro"/>
</dbReference>
<dbReference type="PANTHER" id="PTHR30093:SF44">
    <property type="entry name" value="TYPE II SECRETION SYSTEM CORE PROTEIN G"/>
    <property type="match status" value="1"/>
</dbReference>
<protein>
    <recommendedName>
        <fullName evidence="9">Type II secretion system protein GspG C-terminal domain-containing protein</fullName>
    </recommendedName>
</protein>
<reference evidence="7 8" key="1">
    <citation type="journal article" date="2016" name="Nat. Commun.">
        <title>Thousands of microbial genomes shed light on interconnected biogeochemical processes in an aquifer system.</title>
        <authorList>
            <person name="Anantharaman K."/>
            <person name="Brown C.T."/>
            <person name="Hug L.A."/>
            <person name="Sharon I."/>
            <person name="Castelle C.J."/>
            <person name="Probst A.J."/>
            <person name="Thomas B.C."/>
            <person name="Singh A."/>
            <person name="Wilkins M.J."/>
            <person name="Karaoz U."/>
            <person name="Brodie E.L."/>
            <person name="Williams K.H."/>
            <person name="Hubbard S.S."/>
            <person name="Banfield J.F."/>
        </authorList>
    </citation>
    <scope>NUCLEOTIDE SEQUENCE [LARGE SCALE GENOMIC DNA]</scope>
</reference>
<evidence type="ECO:0000256" key="3">
    <source>
        <dbReference type="ARBA" id="ARBA00022692"/>
    </source>
</evidence>
<dbReference type="SUPFAM" id="SSF54523">
    <property type="entry name" value="Pili subunits"/>
    <property type="match status" value="1"/>
</dbReference>
<dbReference type="STRING" id="1797469.A3F08_02405"/>
<keyword evidence="5 6" id="KW-0472">Membrane</keyword>
<keyword evidence="2" id="KW-0488">Methylation</keyword>
<evidence type="ECO:0000256" key="4">
    <source>
        <dbReference type="ARBA" id="ARBA00022989"/>
    </source>
</evidence>
<dbReference type="GO" id="GO:0015628">
    <property type="term" value="P:protein secretion by the type II secretion system"/>
    <property type="evidence" value="ECO:0007669"/>
    <property type="project" value="InterPro"/>
</dbReference>
<comment type="caution">
    <text evidence="7">The sequence shown here is derived from an EMBL/GenBank/DDBJ whole genome shotgun (WGS) entry which is preliminary data.</text>
</comment>
<dbReference type="GO" id="GO:0016020">
    <property type="term" value="C:membrane"/>
    <property type="evidence" value="ECO:0007669"/>
    <property type="project" value="UniProtKB-SubCell"/>
</dbReference>
<accession>A0A1F5EEL8</accession>
<evidence type="ECO:0000313" key="8">
    <source>
        <dbReference type="Proteomes" id="UP000176451"/>
    </source>
</evidence>
<dbReference type="Pfam" id="PF07963">
    <property type="entry name" value="N_methyl"/>
    <property type="match status" value="1"/>
</dbReference>
<evidence type="ECO:0000313" key="7">
    <source>
        <dbReference type="EMBL" id="OGD65654.1"/>
    </source>
</evidence>
<feature type="transmembrane region" description="Helical" evidence="6">
    <location>
        <begin position="6"/>
        <end position="30"/>
    </location>
</feature>
<evidence type="ECO:0000256" key="2">
    <source>
        <dbReference type="ARBA" id="ARBA00022481"/>
    </source>
</evidence>
<dbReference type="Gene3D" id="3.30.700.10">
    <property type="entry name" value="Glycoprotein, Type 4 Pilin"/>
    <property type="match status" value="1"/>
</dbReference>
<comment type="subcellular location">
    <subcellularLocation>
        <location evidence="1">Membrane</location>
        <topology evidence="1">Single-pass membrane protein</topology>
    </subcellularLocation>
</comment>
<evidence type="ECO:0000256" key="1">
    <source>
        <dbReference type="ARBA" id="ARBA00004167"/>
    </source>
</evidence>
<dbReference type="Proteomes" id="UP000176451">
    <property type="component" value="Unassembled WGS sequence"/>
</dbReference>
<proteinExistence type="predicted"/>
<evidence type="ECO:0000256" key="6">
    <source>
        <dbReference type="SAM" id="Phobius"/>
    </source>
</evidence>
<dbReference type="InterPro" id="IPR012902">
    <property type="entry name" value="N_methyl_site"/>
</dbReference>
<evidence type="ECO:0000256" key="5">
    <source>
        <dbReference type="ARBA" id="ARBA00023136"/>
    </source>
</evidence>
<keyword evidence="4 6" id="KW-1133">Transmembrane helix</keyword>
<dbReference type="PRINTS" id="PR00813">
    <property type="entry name" value="BCTERIALGSPG"/>
</dbReference>
<sequence length="132" mass="14596">MKRGFTLVELLVVIAIIGILSAIVIVNLSSSRERARDARRKEDLNSIRTALELYANSNNGQFPAALANLAPDYFNETPKDPKTKLDYIYSNAPCGGGAANQLYYRIMAILERGSTSDLKECDGSNYYILQSN</sequence>
<dbReference type="EMBL" id="MEZV01000054">
    <property type="protein sequence ID" value="OGD65654.1"/>
    <property type="molecule type" value="Genomic_DNA"/>
</dbReference>
<gene>
    <name evidence="7" type="ORF">A3F08_02405</name>
</gene>
<dbReference type="PANTHER" id="PTHR30093">
    <property type="entry name" value="GENERAL SECRETION PATHWAY PROTEIN G"/>
    <property type="match status" value="1"/>
</dbReference>
<keyword evidence="3 6" id="KW-0812">Transmembrane</keyword>
<name>A0A1F5EEL8_9BACT</name>
<dbReference type="NCBIfam" id="TIGR02532">
    <property type="entry name" value="IV_pilin_GFxxxE"/>
    <property type="match status" value="1"/>
</dbReference>